<feature type="compositionally biased region" description="Low complexity" evidence="1">
    <location>
        <begin position="80"/>
        <end position="94"/>
    </location>
</feature>
<protein>
    <submittedName>
        <fullName evidence="2">Uncharacterized protein</fullName>
    </submittedName>
</protein>
<proteinExistence type="predicted"/>
<dbReference type="Proteomes" id="UP000681967">
    <property type="component" value="Unassembled WGS sequence"/>
</dbReference>
<accession>A0A8S3GED7</accession>
<dbReference type="AlphaFoldDB" id="A0A8S3GED7"/>
<evidence type="ECO:0000313" key="3">
    <source>
        <dbReference type="Proteomes" id="UP000681967"/>
    </source>
</evidence>
<organism evidence="2 3">
    <name type="scientific">Rotaria magnacalcarata</name>
    <dbReference type="NCBI Taxonomy" id="392030"/>
    <lineage>
        <taxon>Eukaryota</taxon>
        <taxon>Metazoa</taxon>
        <taxon>Spiralia</taxon>
        <taxon>Gnathifera</taxon>
        <taxon>Rotifera</taxon>
        <taxon>Eurotatoria</taxon>
        <taxon>Bdelloidea</taxon>
        <taxon>Philodinida</taxon>
        <taxon>Philodinidae</taxon>
        <taxon>Rotaria</taxon>
    </lineage>
</organism>
<evidence type="ECO:0000313" key="2">
    <source>
        <dbReference type="EMBL" id="CAF5161274.1"/>
    </source>
</evidence>
<feature type="region of interest" description="Disordered" evidence="1">
    <location>
        <begin position="74"/>
        <end position="94"/>
    </location>
</feature>
<sequence>MNLSKTSNVVSVSSNNHDDFLSIKSSNEQVNDSSQPLMIDFNDPSTTNFLLSALASGASSDSNAIVNHLFQKAQTQQQRSNASSPPTATTTISNSINHPTISIRKNLPIISTGLKNCTETTNLLPSTTSIRPSVVLHVPSNNDYNQQTQSQQIILNHNEDKKQQQQQQ</sequence>
<gene>
    <name evidence="2" type="ORF">BYL167_LOCUS74649</name>
</gene>
<reference evidence="2" key="1">
    <citation type="submission" date="2021-02" db="EMBL/GenBank/DDBJ databases">
        <authorList>
            <person name="Nowell W R."/>
        </authorList>
    </citation>
    <scope>NUCLEOTIDE SEQUENCE</scope>
</reference>
<comment type="caution">
    <text evidence="2">The sequence shown here is derived from an EMBL/GenBank/DDBJ whole genome shotgun (WGS) entry which is preliminary data.</text>
</comment>
<name>A0A8S3GED7_9BILA</name>
<evidence type="ECO:0000256" key="1">
    <source>
        <dbReference type="SAM" id="MobiDB-lite"/>
    </source>
</evidence>
<dbReference type="EMBL" id="CAJOBH010266357">
    <property type="protein sequence ID" value="CAF5161274.1"/>
    <property type="molecule type" value="Genomic_DNA"/>
</dbReference>
<feature type="non-terminal residue" evidence="2">
    <location>
        <position position="168"/>
    </location>
</feature>